<protein>
    <submittedName>
        <fullName evidence="1">Putative aquaporin PIP1-5</fullName>
    </submittedName>
</protein>
<name>A0A834W324_9FABA</name>
<organism evidence="1 2">
    <name type="scientific">Senna tora</name>
    <dbReference type="NCBI Taxonomy" id="362788"/>
    <lineage>
        <taxon>Eukaryota</taxon>
        <taxon>Viridiplantae</taxon>
        <taxon>Streptophyta</taxon>
        <taxon>Embryophyta</taxon>
        <taxon>Tracheophyta</taxon>
        <taxon>Spermatophyta</taxon>
        <taxon>Magnoliopsida</taxon>
        <taxon>eudicotyledons</taxon>
        <taxon>Gunneridae</taxon>
        <taxon>Pentapetalae</taxon>
        <taxon>rosids</taxon>
        <taxon>fabids</taxon>
        <taxon>Fabales</taxon>
        <taxon>Fabaceae</taxon>
        <taxon>Caesalpinioideae</taxon>
        <taxon>Cassia clade</taxon>
        <taxon>Senna</taxon>
    </lineage>
</organism>
<accession>A0A834W324</accession>
<sequence length="25" mass="2802">MALITIWWYNAASAGSINDPTQKIH</sequence>
<dbReference type="AlphaFoldDB" id="A0A834W324"/>
<keyword evidence="2" id="KW-1185">Reference proteome</keyword>
<proteinExistence type="predicted"/>
<gene>
    <name evidence="1" type="ORF">G2W53_039783</name>
</gene>
<comment type="caution">
    <text evidence="1">The sequence shown here is derived from an EMBL/GenBank/DDBJ whole genome shotgun (WGS) entry which is preliminary data.</text>
</comment>
<evidence type="ECO:0000313" key="1">
    <source>
        <dbReference type="EMBL" id="KAF7807622.1"/>
    </source>
</evidence>
<dbReference type="Proteomes" id="UP000634136">
    <property type="component" value="Unassembled WGS sequence"/>
</dbReference>
<evidence type="ECO:0000313" key="2">
    <source>
        <dbReference type="Proteomes" id="UP000634136"/>
    </source>
</evidence>
<reference evidence="1" key="1">
    <citation type="submission" date="2020-09" db="EMBL/GenBank/DDBJ databases">
        <title>Genome-Enabled Discovery of Anthraquinone Biosynthesis in Senna tora.</title>
        <authorList>
            <person name="Kang S.-H."/>
            <person name="Pandey R.P."/>
            <person name="Lee C.-M."/>
            <person name="Sim J.-S."/>
            <person name="Jeong J.-T."/>
            <person name="Choi B.-S."/>
            <person name="Jung M."/>
            <person name="Ginzburg D."/>
            <person name="Zhao K."/>
            <person name="Won S.Y."/>
            <person name="Oh T.-J."/>
            <person name="Yu Y."/>
            <person name="Kim N.-H."/>
            <person name="Lee O.R."/>
            <person name="Lee T.-H."/>
            <person name="Bashyal P."/>
            <person name="Kim T.-S."/>
            <person name="Lee W.-H."/>
            <person name="Kawkins C."/>
            <person name="Kim C.-K."/>
            <person name="Kim J.S."/>
            <person name="Ahn B.O."/>
            <person name="Rhee S.Y."/>
            <person name="Sohng J.K."/>
        </authorList>
    </citation>
    <scope>NUCLEOTIDE SEQUENCE</scope>
    <source>
        <tissue evidence="1">Leaf</tissue>
    </source>
</reference>
<dbReference type="EMBL" id="JAAIUW010000012">
    <property type="protein sequence ID" value="KAF7807622.1"/>
    <property type="molecule type" value="Genomic_DNA"/>
</dbReference>